<dbReference type="Proteomes" id="UP000799754">
    <property type="component" value="Unassembled WGS sequence"/>
</dbReference>
<protein>
    <submittedName>
        <fullName evidence="1">Uncharacterized protein</fullName>
    </submittedName>
</protein>
<sequence length="328" mass="37580">MMWKKLRSLTFDNDDQDLQEEGVATSGRASEEQSTAEAKSDKSTICHFLRLPTEIRLQIYAYSDIAGHTIEVLNLPIIQTSRATQCYRTYSTNPIDHELVYRLESKDDNHYGKKPQPKPTRNWGYSGPAICVMPRSGRTSPSELSSSSEPTKRKRCFSVHGLFSLTSVCRQTRADTQSLIYEVNTFAFSDGNYNYSSAIRAFTQSLTEREVSVIHTIYWPLMNVLVYRRSLHGVSLEEPDRACVEELRALKGLKRVVLRYCGSEFNNIADKHSEYEKMELEGLLAEKGGWDYAVKRQFQRTLAVRGMKALIGREDVEVECEKTWRANF</sequence>
<organism evidence="1 2">
    <name type="scientific">Macroventuria anomochaeta</name>
    <dbReference type="NCBI Taxonomy" id="301207"/>
    <lineage>
        <taxon>Eukaryota</taxon>
        <taxon>Fungi</taxon>
        <taxon>Dikarya</taxon>
        <taxon>Ascomycota</taxon>
        <taxon>Pezizomycotina</taxon>
        <taxon>Dothideomycetes</taxon>
        <taxon>Pleosporomycetidae</taxon>
        <taxon>Pleosporales</taxon>
        <taxon>Pleosporineae</taxon>
        <taxon>Didymellaceae</taxon>
        <taxon>Macroventuria</taxon>
    </lineage>
</organism>
<keyword evidence="2" id="KW-1185">Reference proteome</keyword>
<reference evidence="1" key="1">
    <citation type="journal article" date="2020" name="Stud. Mycol.">
        <title>101 Dothideomycetes genomes: a test case for predicting lifestyles and emergence of pathogens.</title>
        <authorList>
            <person name="Haridas S."/>
            <person name="Albert R."/>
            <person name="Binder M."/>
            <person name="Bloem J."/>
            <person name="Labutti K."/>
            <person name="Salamov A."/>
            <person name="Andreopoulos B."/>
            <person name="Baker S."/>
            <person name="Barry K."/>
            <person name="Bills G."/>
            <person name="Bluhm B."/>
            <person name="Cannon C."/>
            <person name="Castanera R."/>
            <person name="Culley D."/>
            <person name="Daum C."/>
            <person name="Ezra D."/>
            <person name="Gonzalez J."/>
            <person name="Henrissat B."/>
            <person name="Kuo A."/>
            <person name="Liang C."/>
            <person name="Lipzen A."/>
            <person name="Lutzoni F."/>
            <person name="Magnuson J."/>
            <person name="Mondo S."/>
            <person name="Nolan M."/>
            <person name="Ohm R."/>
            <person name="Pangilinan J."/>
            <person name="Park H.-J."/>
            <person name="Ramirez L."/>
            <person name="Alfaro M."/>
            <person name="Sun H."/>
            <person name="Tritt A."/>
            <person name="Yoshinaga Y."/>
            <person name="Zwiers L.-H."/>
            <person name="Turgeon B."/>
            <person name="Goodwin S."/>
            <person name="Spatafora J."/>
            <person name="Crous P."/>
            <person name="Grigoriev I."/>
        </authorList>
    </citation>
    <scope>NUCLEOTIDE SEQUENCE</scope>
    <source>
        <strain evidence="1">CBS 525.71</strain>
    </source>
</reference>
<name>A0ACB6SH84_9PLEO</name>
<accession>A0ACB6SH84</accession>
<evidence type="ECO:0000313" key="2">
    <source>
        <dbReference type="Proteomes" id="UP000799754"/>
    </source>
</evidence>
<dbReference type="EMBL" id="MU006703">
    <property type="protein sequence ID" value="KAF2632452.1"/>
    <property type="molecule type" value="Genomic_DNA"/>
</dbReference>
<proteinExistence type="predicted"/>
<gene>
    <name evidence="1" type="ORF">BU25DRAFT_487943</name>
</gene>
<comment type="caution">
    <text evidence="1">The sequence shown here is derived from an EMBL/GenBank/DDBJ whole genome shotgun (WGS) entry which is preliminary data.</text>
</comment>
<evidence type="ECO:0000313" key="1">
    <source>
        <dbReference type="EMBL" id="KAF2632452.1"/>
    </source>
</evidence>